<protein>
    <submittedName>
        <fullName evidence="2">Uncharacterized protein</fullName>
    </submittedName>
</protein>
<feature type="compositionally biased region" description="Low complexity" evidence="1">
    <location>
        <begin position="260"/>
        <end position="273"/>
    </location>
</feature>
<sequence length="282" mass="31793">MDIPEMHRMFRQYAQQMGMQNTRAILPEQIDLLINNSISDTINQVITQNIGITNDRVISDASKLNQVNALKSLYKVWKGSIADVTIKGNEKTSYIISFQLPLSNFKTTGSYTDDKNSSTAISFLYVVDLSINYKKTDFVTNVFPVRIVDDQFVADVVNDFVLAPTMRSPVASIHDSLIELYIDKADAKPEDRQPFTFKGVSINELRLSYIAKPAVVKFAEDVDGTNVNCDLPEYMHVDIVKHAVELYQIAKSGSLAAAQQAQQNQQREQVANNYREDGNQRQ</sequence>
<organism evidence="2">
    <name type="scientific">CrAss-like virus sp. ctXt06</name>
    <dbReference type="NCBI Taxonomy" id="2825837"/>
    <lineage>
        <taxon>Viruses</taxon>
        <taxon>Duplodnaviria</taxon>
        <taxon>Heunggongvirae</taxon>
        <taxon>Uroviricota</taxon>
        <taxon>Caudoviricetes</taxon>
        <taxon>Crassvirales</taxon>
    </lineage>
</organism>
<feature type="region of interest" description="Disordered" evidence="1">
    <location>
        <begin position="260"/>
        <end position="282"/>
    </location>
</feature>
<reference evidence="2" key="1">
    <citation type="journal article" date="2021" name="Proc. Natl. Acad. Sci. U.S.A.">
        <title>A Catalog of Tens of Thousands of Viruses from Human Metagenomes Reveals Hidden Associations with Chronic Diseases.</title>
        <authorList>
            <person name="Tisza M.J."/>
            <person name="Buck C.B."/>
        </authorList>
    </citation>
    <scope>NUCLEOTIDE SEQUENCE</scope>
    <source>
        <strain evidence="2">CtXt06</strain>
    </source>
</reference>
<proteinExistence type="predicted"/>
<dbReference type="EMBL" id="BK016209">
    <property type="protein sequence ID" value="DAG02383.1"/>
    <property type="molecule type" value="Genomic_DNA"/>
</dbReference>
<accession>A0A8S5V6Z3</accession>
<evidence type="ECO:0000313" key="2">
    <source>
        <dbReference type="EMBL" id="DAG02383.1"/>
    </source>
</evidence>
<name>A0A8S5V6Z3_9CAUD</name>
<evidence type="ECO:0000256" key="1">
    <source>
        <dbReference type="SAM" id="MobiDB-lite"/>
    </source>
</evidence>